<proteinExistence type="predicted"/>
<accession>A0A3S5AI42</accession>
<gene>
    <name evidence="2" type="ORF">PXEA_LOCUS10546</name>
</gene>
<sequence>FRIKVFHPYGESTLRGGANPTHSARPQDSDSLTLTVQDIRLNISRVVQRSLRQVGLSNSSASTESDPGPLVNIDSEGCFEMPSVNDSGARNEEDRSRANFQSSLADNTATFSVRTTNTSNQTAPNFAHLNGLSGLDNLALHNEFRFSGD</sequence>
<dbReference type="EMBL" id="CAAALY010031094">
    <property type="protein sequence ID" value="VEL17106.1"/>
    <property type="molecule type" value="Genomic_DNA"/>
</dbReference>
<evidence type="ECO:0000313" key="2">
    <source>
        <dbReference type="EMBL" id="VEL17106.1"/>
    </source>
</evidence>
<organism evidence="2 3">
    <name type="scientific">Protopolystoma xenopodis</name>
    <dbReference type="NCBI Taxonomy" id="117903"/>
    <lineage>
        <taxon>Eukaryota</taxon>
        <taxon>Metazoa</taxon>
        <taxon>Spiralia</taxon>
        <taxon>Lophotrochozoa</taxon>
        <taxon>Platyhelminthes</taxon>
        <taxon>Monogenea</taxon>
        <taxon>Polyopisthocotylea</taxon>
        <taxon>Polystomatidea</taxon>
        <taxon>Polystomatidae</taxon>
        <taxon>Protopolystoma</taxon>
    </lineage>
</organism>
<keyword evidence="3" id="KW-1185">Reference proteome</keyword>
<dbReference type="Proteomes" id="UP000784294">
    <property type="component" value="Unassembled WGS sequence"/>
</dbReference>
<dbReference type="AlphaFoldDB" id="A0A3S5AI42"/>
<evidence type="ECO:0000313" key="3">
    <source>
        <dbReference type="Proteomes" id="UP000784294"/>
    </source>
</evidence>
<comment type="caution">
    <text evidence="2">The sequence shown here is derived from an EMBL/GenBank/DDBJ whole genome shotgun (WGS) entry which is preliminary data.</text>
</comment>
<feature type="non-terminal residue" evidence="2">
    <location>
        <position position="1"/>
    </location>
</feature>
<feature type="compositionally biased region" description="Polar residues" evidence="1">
    <location>
        <begin position="56"/>
        <end position="65"/>
    </location>
</feature>
<feature type="compositionally biased region" description="Polar residues" evidence="1">
    <location>
        <begin position="20"/>
        <end position="29"/>
    </location>
</feature>
<protein>
    <submittedName>
        <fullName evidence="2">Uncharacterized protein</fullName>
    </submittedName>
</protein>
<feature type="region of interest" description="Disordered" evidence="1">
    <location>
        <begin position="9"/>
        <end position="29"/>
    </location>
</feature>
<reference evidence="2" key="1">
    <citation type="submission" date="2018-11" db="EMBL/GenBank/DDBJ databases">
        <authorList>
            <consortium name="Pathogen Informatics"/>
        </authorList>
    </citation>
    <scope>NUCLEOTIDE SEQUENCE</scope>
</reference>
<evidence type="ECO:0000256" key="1">
    <source>
        <dbReference type="SAM" id="MobiDB-lite"/>
    </source>
</evidence>
<feature type="region of interest" description="Disordered" evidence="1">
    <location>
        <begin position="56"/>
        <end position="94"/>
    </location>
</feature>
<name>A0A3S5AI42_9PLAT</name>